<feature type="signal peptide" evidence="1">
    <location>
        <begin position="1"/>
        <end position="19"/>
    </location>
</feature>
<gene>
    <name evidence="2" type="ORF">EQG79_10970</name>
</gene>
<evidence type="ECO:0000313" key="3">
    <source>
        <dbReference type="Proteomes" id="UP000290407"/>
    </source>
</evidence>
<name>A0A4Q2ULF4_9BACT</name>
<comment type="caution">
    <text evidence="2">The sequence shown here is derived from an EMBL/GenBank/DDBJ whole genome shotgun (WGS) entry which is preliminary data.</text>
</comment>
<evidence type="ECO:0000313" key="2">
    <source>
        <dbReference type="EMBL" id="RYC70373.1"/>
    </source>
</evidence>
<dbReference type="AlphaFoldDB" id="A0A4Q2ULF4"/>
<organism evidence="2 3">
    <name type="scientific">Spirosoma sordidisoli</name>
    <dbReference type="NCBI Taxonomy" id="2502893"/>
    <lineage>
        <taxon>Bacteria</taxon>
        <taxon>Pseudomonadati</taxon>
        <taxon>Bacteroidota</taxon>
        <taxon>Cytophagia</taxon>
        <taxon>Cytophagales</taxon>
        <taxon>Cytophagaceae</taxon>
        <taxon>Spirosoma</taxon>
    </lineage>
</organism>
<proteinExistence type="predicted"/>
<keyword evidence="1" id="KW-0732">Signal</keyword>
<dbReference type="Proteomes" id="UP000290407">
    <property type="component" value="Unassembled WGS sequence"/>
</dbReference>
<dbReference type="PROSITE" id="PS51257">
    <property type="entry name" value="PROKAR_LIPOPROTEIN"/>
    <property type="match status" value="1"/>
</dbReference>
<dbReference type="RefSeq" id="WP_129601488.1">
    <property type="nucleotide sequence ID" value="NZ_SBLB01000002.1"/>
</dbReference>
<protein>
    <submittedName>
        <fullName evidence="2">Uncharacterized protein</fullName>
    </submittedName>
</protein>
<evidence type="ECO:0000256" key="1">
    <source>
        <dbReference type="SAM" id="SignalP"/>
    </source>
</evidence>
<sequence length="153" mass="17334">MKRYVAFAFILLAGCSPKAGPTLTLQPNRLLYASSDINRVSLVDSIRRIRSGGLLLGRNVKFTLRDGTQKKILQHEIWGYSDGKGNVWRHFRKSLYQVVRVSDVVEYVSTRSRFVGQGVTVHEPVWLYSQTLDSRIVGSRKRALKINGEPLSD</sequence>
<feature type="chain" id="PRO_5020465137" evidence="1">
    <location>
        <begin position="20"/>
        <end position="153"/>
    </location>
</feature>
<keyword evidence="3" id="KW-1185">Reference proteome</keyword>
<dbReference type="EMBL" id="SBLB01000002">
    <property type="protein sequence ID" value="RYC70373.1"/>
    <property type="molecule type" value="Genomic_DNA"/>
</dbReference>
<reference evidence="2 3" key="1">
    <citation type="submission" date="2019-01" db="EMBL/GenBank/DDBJ databases">
        <title>Spirosoma flava sp. nov., a propanil-degrading bacterium isolated from herbicide-contaminated soil.</title>
        <authorList>
            <person name="Zhang L."/>
            <person name="Jiang J.-D."/>
        </authorList>
    </citation>
    <scope>NUCLEOTIDE SEQUENCE [LARGE SCALE GENOMIC DNA]</scope>
    <source>
        <strain evidence="2 3">TY50</strain>
    </source>
</reference>
<accession>A0A4Q2ULF4</accession>